<dbReference type="EMBL" id="JACVHF010000021">
    <property type="protein sequence ID" value="MBC9785910.1"/>
    <property type="molecule type" value="Genomic_DNA"/>
</dbReference>
<accession>A0ABR7T6B2</accession>
<comment type="caution">
    <text evidence="1">The sequence shown here is derived from an EMBL/GenBank/DDBJ whole genome shotgun (WGS) entry which is preliminary data.</text>
</comment>
<evidence type="ECO:0000313" key="1">
    <source>
        <dbReference type="EMBL" id="MBC9785910.1"/>
    </source>
</evidence>
<name>A0ABR7T6B2_HELCL</name>
<dbReference type="RefSeq" id="WP_188041344.1">
    <property type="nucleotide sequence ID" value="NZ_JACVHF010000021.1"/>
</dbReference>
<sequence>MIKPIDPAKQKRKGELWCPYCGKWQKFKKDPWTGYKKCPACEMSAHDFHVRTVNHLWGNVGKKPRERR</sequence>
<protein>
    <submittedName>
        <fullName evidence="1">Uncharacterized protein</fullName>
    </submittedName>
</protein>
<organism evidence="1 2">
    <name type="scientific">Heliobacterium chlorum</name>
    <dbReference type="NCBI Taxonomy" id="2698"/>
    <lineage>
        <taxon>Bacteria</taxon>
        <taxon>Bacillati</taxon>
        <taxon>Bacillota</taxon>
        <taxon>Clostridia</taxon>
        <taxon>Eubacteriales</taxon>
        <taxon>Heliobacteriaceae</taxon>
        <taxon>Heliobacterium</taxon>
    </lineage>
</organism>
<proteinExistence type="predicted"/>
<evidence type="ECO:0000313" key="2">
    <source>
        <dbReference type="Proteomes" id="UP000617402"/>
    </source>
</evidence>
<dbReference type="Proteomes" id="UP000617402">
    <property type="component" value="Unassembled WGS sequence"/>
</dbReference>
<gene>
    <name evidence="1" type="ORF">H1S01_15600</name>
</gene>
<reference evidence="1 2" key="1">
    <citation type="submission" date="2020-07" db="EMBL/GenBank/DDBJ databases">
        <title>Draft whole-genome sequence of Heliobacterium chlorum DSM 3682, type strain.</title>
        <authorList>
            <person name="Kyndt J.A."/>
            <person name="Meyer T.E."/>
            <person name="Imhoff J.F."/>
        </authorList>
    </citation>
    <scope>NUCLEOTIDE SEQUENCE [LARGE SCALE GENOMIC DNA]</scope>
    <source>
        <strain evidence="1 2">DSM 3682</strain>
    </source>
</reference>
<keyword evidence="2" id="KW-1185">Reference proteome</keyword>